<keyword evidence="1" id="KW-0540">Nuclease</keyword>
<keyword evidence="10" id="KW-1185">Reference proteome</keyword>
<organism evidence="9 10">
    <name type="scientific">Mycena citricolor</name>
    <dbReference type="NCBI Taxonomy" id="2018698"/>
    <lineage>
        <taxon>Eukaryota</taxon>
        <taxon>Fungi</taxon>
        <taxon>Dikarya</taxon>
        <taxon>Basidiomycota</taxon>
        <taxon>Agaricomycotina</taxon>
        <taxon>Agaricomycetes</taxon>
        <taxon>Agaricomycetidae</taxon>
        <taxon>Agaricales</taxon>
        <taxon>Marasmiineae</taxon>
        <taxon>Mycenaceae</taxon>
        <taxon>Mycena</taxon>
    </lineage>
</organism>
<dbReference type="Proteomes" id="UP001295794">
    <property type="component" value="Unassembled WGS sequence"/>
</dbReference>
<evidence type="ECO:0000313" key="9">
    <source>
        <dbReference type="EMBL" id="CAK5284369.1"/>
    </source>
</evidence>
<feature type="region of interest" description="Disordered" evidence="7">
    <location>
        <begin position="1"/>
        <end position="30"/>
    </location>
</feature>
<dbReference type="EMBL" id="CAVNYO010000478">
    <property type="protein sequence ID" value="CAK5284369.1"/>
    <property type="molecule type" value="Genomic_DNA"/>
</dbReference>
<dbReference type="Gene3D" id="3.90.1140.10">
    <property type="entry name" value="Cyclic phosphodiesterase"/>
    <property type="match status" value="1"/>
</dbReference>
<dbReference type="EMBL" id="CAVNYO010000160">
    <property type="protein sequence ID" value="CAK5270211.1"/>
    <property type="molecule type" value="Genomic_DNA"/>
</dbReference>
<comment type="caution">
    <text evidence="9">The sequence shown here is derived from an EMBL/GenBank/DDBJ whole genome shotgun (WGS) entry which is preliminary data.</text>
</comment>
<dbReference type="GO" id="GO:0016829">
    <property type="term" value="F:lyase activity"/>
    <property type="evidence" value="ECO:0007669"/>
    <property type="project" value="UniProtKB-KW"/>
</dbReference>
<keyword evidence="4" id="KW-0539">Nucleus</keyword>
<evidence type="ECO:0000256" key="5">
    <source>
        <dbReference type="ARBA" id="ARBA00029543"/>
    </source>
</evidence>
<sequence length="271" mass="29981">MKRDSVQLVSYSSSEDSDSEKSPPTKKRKLPTLAATLAGKTHVDNPALHQGRKRSTPHIDGQYATHVYASVPLSRSSQLFDAISKITASAKARVPALNDFFSAPDGRRPELHISVTRPIFVRAHQREELKRAVKRIADGTRPFSASLACITELVNDERTRVFLALEIGAGHHELSELTASLNPVLQAIRQEVYYSEPRFHASIGWALLDENPQSPQAASEYPTIRGFPSTLLADLDTEHRLSLSAAAVKSFDIDEICVKIGQDVCRFRLQS</sequence>
<evidence type="ECO:0000256" key="7">
    <source>
        <dbReference type="SAM" id="MobiDB-lite"/>
    </source>
</evidence>
<dbReference type="PANTHER" id="PTHR13522:SF3">
    <property type="entry name" value="U6 SNRNA PHOSPHODIESTERASE 1"/>
    <property type="match status" value="1"/>
</dbReference>
<accession>A0AAD2HY42</accession>
<evidence type="ECO:0000256" key="1">
    <source>
        <dbReference type="ARBA" id="ARBA00022722"/>
    </source>
</evidence>
<evidence type="ECO:0000256" key="2">
    <source>
        <dbReference type="ARBA" id="ARBA00022801"/>
    </source>
</evidence>
<dbReference type="GO" id="GO:0000175">
    <property type="term" value="F:3'-5'-RNA exonuclease activity"/>
    <property type="evidence" value="ECO:0007669"/>
    <property type="project" value="TreeGrafter"/>
</dbReference>
<dbReference type="InterPro" id="IPR027521">
    <property type="entry name" value="Usb1"/>
</dbReference>
<reference evidence="9" key="1">
    <citation type="submission" date="2023-11" db="EMBL/GenBank/DDBJ databases">
        <authorList>
            <person name="De Vega J J."/>
            <person name="De Vega J J."/>
        </authorList>
    </citation>
    <scope>NUCLEOTIDE SEQUENCE</scope>
</reference>
<dbReference type="AlphaFoldDB" id="A0AAD2HY42"/>
<keyword evidence="3" id="KW-0456">Lyase</keyword>
<name>A0AAD2HY42_9AGAR</name>
<proteinExistence type="predicted"/>
<dbReference type="PANTHER" id="PTHR13522">
    <property type="entry name" value="U6 SNRNA PHOSPHODIESTERASE 1"/>
    <property type="match status" value="1"/>
</dbReference>
<evidence type="ECO:0000256" key="6">
    <source>
        <dbReference type="ARBA" id="ARBA00030030"/>
    </source>
</evidence>
<dbReference type="GO" id="GO:0034477">
    <property type="term" value="P:U6 snRNA 3'-end processing"/>
    <property type="evidence" value="ECO:0007669"/>
    <property type="project" value="InterPro"/>
</dbReference>
<evidence type="ECO:0000313" key="10">
    <source>
        <dbReference type="Proteomes" id="UP001295794"/>
    </source>
</evidence>
<evidence type="ECO:0000313" key="8">
    <source>
        <dbReference type="EMBL" id="CAK5270211.1"/>
    </source>
</evidence>
<gene>
    <name evidence="8" type="ORF">MYCIT1_LOCUS14426</name>
    <name evidence="9" type="ORF">MYCIT1_LOCUS37559</name>
</gene>
<dbReference type="GO" id="GO:0005634">
    <property type="term" value="C:nucleus"/>
    <property type="evidence" value="ECO:0007669"/>
    <property type="project" value="TreeGrafter"/>
</dbReference>
<evidence type="ECO:0000256" key="4">
    <source>
        <dbReference type="ARBA" id="ARBA00023242"/>
    </source>
</evidence>
<keyword evidence="2" id="KW-0378">Hydrolase</keyword>
<dbReference type="Pfam" id="PF09749">
    <property type="entry name" value="HVSL"/>
    <property type="match status" value="1"/>
</dbReference>
<evidence type="ECO:0000256" key="3">
    <source>
        <dbReference type="ARBA" id="ARBA00023239"/>
    </source>
</evidence>
<protein>
    <recommendedName>
        <fullName evidence="5">U6 snRNA phosphodiesterase 1</fullName>
    </recommendedName>
    <alternativeName>
        <fullName evidence="6">3'-5' RNA exonuclease USB1</fullName>
    </alternativeName>
</protein>